<proteinExistence type="predicted"/>
<dbReference type="Proteomes" id="UP000023268">
    <property type="component" value="Unassembled WGS sequence"/>
</dbReference>
<dbReference type="OrthoDB" id="981968at2"/>
<dbReference type="AlphaFoldDB" id="A0A016XMV5"/>
<sequence>MSSYFLSGDATDPAYINVRDSPNLVEAKAFVESLWLRYQAIADTNHLSDARNHFLQRFWEMYLACTLIERGIEVHRVGDAGPEFYFLEQGRRVWVEAVAPTAGEGADQVPDIVPGEAFMVPSEKVVLRFTNAYRTKSLKFHDDVKKGRVNEDDLILLAINSRGVPHGPFGGDMPFFLKAFLPFGNLTLEIDRRTRRVVDRYHKHRPVIMKKNQSSVGTAGFLDPESGPFVGVLHSAVDCANQPLKLGDDFHLLHNPSASWGLPIERFEWCTQYEYAENELRLLVAR</sequence>
<name>A0A016XMV5_9BURK</name>
<protein>
    <submittedName>
        <fullName evidence="1">Uncharacterized protein</fullName>
    </submittedName>
</protein>
<organism evidence="1 2">
    <name type="scientific">Hylemonella gracilis str. Niagara R</name>
    <dbReference type="NCBI Taxonomy" id="1458275"/>
    <lineage>
        <taxon>Bacteria</taxon>
        <taxon>Pseudomonadati</taxon>
        <taxon>Pseudomonadota</taxon>
        <taxon>Betaproteobacteria</taxon>
        <taxon>Burkholderiales</taxon>
        <taxon>Comamonadaceae</taxon>
        <taxon>Hylemonella</taxon>
    </lineage>
</organism>
<evidence type="ECO:0000313" key="1">
    <source>
        <dbReference type="EMBL" id="EYC52912.1"/>
    </source>
</evidence>
<comment type="caution">
    <text evidence="1">The sequence shown here is derived from an EMBL/GenBank/DDBJ whole genome shotgun (WGS) entry which is preliminary data.</text>
</comment>
<dbReference type="EMBL" id="JEMG01000001">
    <property type="protein sequence ID" value="EYC52912.1"/>
    <property type="molecule type" value="Genomic_DNA"/>
</dbReference>
<accession>A0A016XMV5</accession>
<dbReference type="STRING" id="1458275.AZ34_12725"/>
<gene>
    <name evidence="1" type="ORF">AZ34_12725</name>
</gene>
<dbReference type="eggNOG" id="ENOG502Z9SG">
    <property type="taxonomic scope" value="Bacteria"/>
</dbReference>
<evidence type="ECO:0000313" key="2">
    <source>
        <dbReference type="Proteomes" id="UP000023268"/>
    </source>
</evidence>
<reference evidence="1 2" key="1">
    <citation type="submission" date="2014-02" db="EMBL/GenBank/DDBJ databases">
        <title>Draft Genome of Hylemonella gracilis isolated from the Niagara River.</title>
        <authorList>
            <person name="Pawlowski D.R."/>
            <person name="Koudelka G.B."/>
        </authorList>
    </citation>
    <scope>NUCLEOTIDE SEQUENCE [LARGE SCALE GENOMIC DNA]</scope>
    <source>
        <strain evidence="1 2">Niagara R</strain>
    </source>
</reference>
<dbReference type="RefSeq" id="WP_035608548.1">
    <property type="nucleotide sequence ID" value="NZ_JEMG01000001.1"/>
</dbReference>